<dbReference type="Pfam" id="PF02634">
    <property type="entry name" value="FdhD-NarQ"/>
    <property type="match status" value="1"/>
</dbReference>
<accession>A0A934IL90</accession>
<keyword evidence="5" id="KW-1185">Reference proteome</keyword>
<dbReference type="SUPFAM" id="SSF53927">
    <property type="entry name" value="Cytidine deaminase-like"/>
    <property type="match status" value="1"/>
</dbReference>
<evidence type="ECO:0000256" key="2">
    <source>
        <dbReference type="ARBA" id="ARBA00023150"/>
    </source>
</evidence>
<keyword evidence="1" id="KW-0963">Cytoplasm</keyword>
<keyword evidence="2" id="KW-0501">Molybdenum cofactor biosynthesis</keyword>
<dbReference type="Gene3D" id="3.10.20.10">
    <property type="match status" value="1"/>
</dbReference>
<dbReference type="EMBL" id="JAEKJA010000001">
    <property type="protein sequence ID" value="MBJ3774426.1"/>
    <property type="molecule type" value="Genomic_DNA"/>
</dbReference>
<evidence type="ECO:0000256" key="1">
    <source>
        <dbReference type="ARBA" id="ARBA00022490"/>
    </source>
</evidence>
<sequence>MKHDDRSRTGSGDARCRHPALGGPLSAVATSHLSVRFEERFADGRSAVPRSREVPAETPVAIEFDGIGYAVMMATPVDLADFVTGFAIAERLLELGSPPPEVSLHDVAGGVIARAQLPDAGRARVFERARRRVAESSCGLCGLENLEEVLRPLPPVAAPLSLADAAIFAAGAALNGATPLGAATSAVHAAAICRPDGTLLFVREDVGRHNALDKAIGAFVRAGGEGDVFAFVSSRCSYELVEKAVMAGLGALVTISAPTSLAIDRAKRAGLPLYVLARADSVLAVG</sequence>
<dbReference type="GO" id="GO:0016783">
    <property type="term" value="F:sulfurtransferase activity"/>
    <property type="evidence" value="ECO:0007669"/>
    <property type="project" value="InterPro"/>
</dbReference>
<organism evidence="4 5">
    <name type="scientific">Acuticoccus mangrovi</name>
    <dbReference type="NCBI Taxonomy" id="2796142"/>
    <lineage>
        <taxon>Bacteria</taxon>
        <taxon>Pseudomonadati</taxon>
        <taxon>Pseudomonadota</taxon>
        <taxon>Alphaproteobacteria</taxon>
        <taxon>Hyphomicrobiales</taxon>
        <taxon>Amorphaceae</taxon>
        <taxon>Acuticoccus</taxon>
    </lineage>
</organism>
<evidence type="ECO:0000313" key="4">
    <source>
        <dbReference type="EMBL" id="MBJ3774426.1"/>
    </source>
</evidence>
<dbReference type="PIRSF" id="PIRSF015626">
    <property type="entry name" value="FdhD"/>
    <property type="match status" value="1"/>
</dbReference>
<dbReference type="Gene3D" id="3.40.140.10">
    <property type="entry name" value="Cytidine Deaminase, domain 2"/>
    <property type="match status" value="1"/>
</dbReference>
<dbReference type="Proteomes" id="UP000609531">
    <property type="component" value="Unassembled WGS sequence"/>
</dbReference>
<gene>
    <name evidence="4" type="ORF">JCR33_01935</name>
</gene>
<protein>
    <submittedName>
        <fullName evidence="4">Formate dehydrogenase accessory sulfurtransferase FdhD</fullName>
    </submittedName>
</protein>
<comment type="caution">
    <text evidence="4">The sequence shown here is derived from an EMBL/GenBank/DDBJ whole genome shotgun (WGS) entry which is preliminary data.</text>
</comment>
<dbReference type="PANTHER" id="PTHR30592:SF1">
    <property type="entry name" value="SULFUR CARRIER PROTEIN FDHD"/>
    <property type="match status" value="1"/>
</dbReference>
<dbReference type="AlphaFoldDB" id="A0A934IL90"/>
<reference evidence="4" key="1">
    <citation type="submission" date="2020-12" db="EMBL/GenBank/DDBJ databases">
        <title>Bacterial taxonomy.</title>
        <authorList>
            <person name="Pan X."/>
        </authorList>
    </citation>
    <scope>NUCLEOTIDE SEQUENCE</scope>
    <source>
        <strain evidence="4">B2012</strain>
    </source>
</reference>
<dbReference type="GO" id="GO:0006777">
    <property type="term" value="P:Mo-molybdopterin cofactor biosynthetic process"/>
    <property type="evidence" value="ECO:0007669"/>
    <property type="project" value="UniProtKB-KW"/>
</dbReference>
<proteinExistence type="predicted"/>
<dbReference type="PANTHER" id="PTHR30592">
    <property type="entry name" value="FORMATE DEHYDROGENASE"/>
    <property type="match status" value="1"/>
</dbReference>
<name>A0A934IL90_9HYPH</name>
<evidence type="ECO:0000313" key="5">
    <source>
        <dbReference type="Proteomes" id="UP000609531"/>
    </source>
</evidence>
<dbReference type="InterPro" id="IPR003786">
    <property type="entry name" value="FdhD"/>
</dbReference>
<evidence type="ECO:0000256" key="3">
    <source>
        <dbReference type="SAM" id="MobiDB-lite"/>
    </source>
</evidence>
<dbReference type="RefSeq" id="WP_198880309.1">
    <property type="nucleotide sequence ID" value="NZ_JAEKJA010000001.1"/>
</dbReference>
<dbReference type="InterPro" id="IPR016193">
    <property type="entry name" value="Cytidine_deaminase-like"/>
</dbReference>
<feature type="region of interest" description="Disordered" evidence="3">
    <location>
        <begin position="1"/>
        <end position="23"/>
    </location>
</feature>